<evidence type="ECO:0000256" key="1">
    <source>
        <dbReference type="SAM" id="MobiDB-lite"/>
    </source>
</evidence>
<comment type="caution">
    <text evidence="2">The sequence shown here is derived from an EMBL/GenBank/DDBJ whole genome shotgun (WGS) entry which is preliminary data.</text>
</comment>
<feature type="region of interest" description="Disordered" evidence="1">
    <location>
        <begin position="104"/>
        <end position="132"/>
    </location>
</feature>
<dbReference type="EMBL" id="JABBWE010000021">
    <property type="protein sequence ID" value="KAG1795637.1"/>
    <property type="molecule type" value="Genomic_DNA"/>
</dbReference>
<sequence length="201" mass="22121">MAEPITSVSDLVTARTWPSSGCEGLDHQDTPVGALVTLVLKKHSSASSVTEYVTIDEPSTSNSEELIENGDTAPLTPQSDAQRLAALVRLKMVTDELLQDRLSSYSENSHGGHDQSSPTSPRDSTNPSMHPSDLIHIDSILTQDEALEVKATARLRKRQTLRSRMRKEHFQFALEDGGERVGMLRVETQQHSGCKQMPGRM</sequence>
<dbReference type="AlphaFoldDB" id="A0A9P7AUF2"/>
<proteinExistence type="predicted"/>
<feature type="compositionally biased region" description="Polar residues" evidence="1">
    <location>
        <begin position="55"/>
        <end position="64"/>
    </location>
</feature>
<protein>
    <submittedName>
        <fullName evidence="2">Uncharacterized protein</fullName>
    </submittedName>
</protein>
<evidence type="ECO:0000313" key="2">
    <source>
        <dbReference type="EMBL" id="KAG1795637.1"/>
    </source>
</evidence>
<dbReference type="Proteomes" id="UP000719766">
    <property type="component" value="Unassembled WGS sequence"/>
</dbReference>
<keyword evidence="3" id="KW-1185">Reference proteome</keyword>
<dbReference type="OrthoDB" id="2634799at2759"/>
<gene>
    <name evidence="2" type="ORF">HD556DRAFT_1307332</name>
</gene>
<feature type="region of interest" description="Disordered" evidence="1">
    <location>
        <begin position="55"/>
        <end position="78"/>
    </location>
</feature>
<reference evidence="2" key="1">
    <citation type="journal article" date="2020" name="New Phytol.">
        <title>Comparative genomics reveals dynamic genome evolution in host specialist ectomycorrhizal fungi.</title>
        <authorList>
            <person name="Lofgren L.A."/>
            <person name="Nguyen N.H."/>
            <person name="Vilgalys R."/>
            <person name="Ruytinx J."/>
            <person name="Liao H.L."/>
            <person name="Branco S."/>
            <person name="Kuo A."/>
            <person name="LaButti K."/>
            <person name="Lipzen A."/>
            <person name="Andreopoulos W."/>
            <person name="Pangilinan J."/>
            <person name="Riley R."/>
            <person name="Hundley H."/>
            <person name="Na H."/>
            <person name="Barry K."/>
            <person name="Grigoriev I.V."/>
            <person name="Stajich J.E."/>
            <person name="Kennedy P.G."/>
        </authorList>
    </citation>
    <scope>NUCLEOTIDE SEQUENCE</scope>
    <source>
        <strain evidence="2">S12</strain>
    </source>
</reference>
<evidence type="ECO:0000313" key="3">
    <source>
        <dbReference type="Proteomes" id="UP000719766"/>
    </source>
</evidence>
<dbReference type="RefSeq" id="XP_041161391.1">
    <property type="nucleotide sequence ID" value="XM_041300022.1"/>
</dbReference>
<name>A0A9P7AUF2_9AGAM</name>
<accession>A0A9P7AUF2</accession>
<organism evidence="2 3">
    <name type="scientific">Suillus plorans</name>
    <dbReference type="NCBI Taxonomy" id="116603"/>
    <lineage>
        <taxon>Eukaryota</taxon>
        <taxon>Fungi</taxon>
        <taxon>Dikarya</taxon>
        <taxon>Basidiomycota</taxon>
        <taxon>Agaricomycotina</taxon>
        <taxon>Agaricomycetes</taxon>
        <taxon>Agaricomycetidae</taxon>
        <taxon>Boletales</taxon>
        <taxon>Suillineae</taxon>
        <taxon>Suillaceae</taxon>
        <taxon>Suillus</taxon>
    </lineage>
</organism>
<dbReference type="GeneID" id="64593786"/>
<feature type="compositionally biased region" description="Polar residues" evidence="1">
    <location>
        <begin position="104"/>
        <end position="129"/>
    </location>
</feature>